<dbReference type="Gene3D" id="3.40.710.10">
    <property type="entry name" value="DD-peptidase/beta-lactamase superfamily"/>
    <property type="match status" value="1"/>
</dbReference>
<organism evidence="2 3">
    <name type="scientific">Kribbella orskensis</name>
    <dbReference type="NCBI Taxonomy" id="2512216"/>
    <lineage>
        <taxon>Bacteria</taxon>
        <taxon>Bacillati</taxon>
        <taxon>Actinomycetota</taxon>
        <taxon>Actinomycetes</taxon>
        <taxon>Propionibacteriales</taxon>
        <taxon>Kribbellaceae</taxon>
        <taxon>Kribbella</taxon>
    </lineage>
</organism>
<dbReference type="InterPro" id="IPR050789">
    <property type="entry name" value="Diverse_Enzym_Activities"/>
</dbReference>
<reference evidence="2 3" key="1">
    <citation type="journal article" date="2015" name="Stand. Genomic Sci.">
        <title>Genomic Encyclopedia of Bacterial and Archaeal Type Strains, Phase III: the genomes of soil and plant-associated and newly described type strains.</title>
        <authorList>
            <person name="Whitman W.B."/>
            <person name="Woyke T."/>
            <person name="Klenk H.P."/>
            <person name="Zhou Y."/>
            <person name="Lilburn T.G."/>
            <person name="Beck B.J."/>
            <person name="De Vos P."/>
            <person name="Vandamme P."/>
            <person name="Eisen J.A."/>
            <person name="Garrity G."/>
            <person name="Hugenholtz P."/>
            <person name="Kyrpides N.C."/>
        </authorList>
    </citation>
    <scope>NUCLEOTIDE SEQUENCE [LARGE SCALE GENOMIC DNA]</scope>
    <source>
        <strain evidence="2 3">VKM Ac-2538</strain>
    </source>
</reference>
<dbReference type="InterPro" id="IPR001466">
    <property type="entry name" value="Beta-lactam-related"/>
</dbReference>
<protein>
    <submittedName>
        <fullName evidence="2">CubicO group peptidase (Beta-lactamase class C family)</fullName>
    </submittedName>
</protein>
<dbReference type="Pfam" id="PF00144">
    <property type="entry name" value="Beta-lactamase"/>
    <property type="match status" value="1"/>
</dbReference>
<proteinExistence type="predicted"/>
<accession>A0ABY2BPY8</accession>
<feature type="domain" description="Beta-lactamase-related" evidence="1">
    <location>
        <begin position="20"/>
        <end position="366"/>
    </location>
</feature>
<evidence type="ECO:0000259" key="1">
    <source>
        <dbReference type="Pfam" id="PF00144"/>
    </source>
</evidence>
<dbReference type="PANTHER" id="PTHR43283:SF3">
    <property type="entry name" value="BETA-LACTAMASE FAMILY PROTEIN (AFU_ORTHOLOGUE AFUA_5G07500)"/>
    <property type="match status" value="1"/>
</dbReference>
<name>A0ABY2BPY8_9ACTN</name>
<sequence>MAPIPSERLLAAVGEQLGPGTAPGAVLAVSDNGQVLLEAVGNASLEGQPMTTDAVFRISSMTKPLVAVLTLMLVDEGVLTLNDPVDRWLPELADRRVLRRLDGPVNETVPAERAITVEDLLTMRMGFGFAFEVASCPVAEAADARGLGMGPPLPSAVAVGPDEWIARFGELPLMEHPGSAWRYDLAYAVLGVLLARAGEQPLGELLADRVLSPLGMGDTGFAVPDQARLVPCYTADGSGGLAVFDPAKGSDWSTDPLFPHAGGGLASTASNYLRFAEFMLAGGAHEGKRLLSVDAFRAMTTDQLTPAQHSGSSAEIFLDGAGWGYGVQVSPTRYGWGGGLGTTWFNYPDRHTAAILLTQCLPPPEPLLNAFWSSLDS</sequence>
<dbReference type="PANTHER" id="PTHR43283">
    <property type="entry name" value="BETA-LACTAMASE-RELATED"/>
    <property type="match status" value="1"/>
</dbReference>
<evidence type="ECO:0000313" key="2">
    <source>
        <dbReference type="EMBL" id="TCO27358.1"/>
    </source>
</evidence>
<dbReference type="RefSeq" id="WP_132190172.1">
    <property type="nucleotide sequence ID" value="NZ_SLWM01000003.1"/>
</dbReference>
<dbReference type="SUPFAM" id="SSF56601">
    <property type="entry name" value="beta-lactamase/transpeptidase-like"/>
    <property type="match status" value="1"/>
</dbReference>
<gene>
    <name evidence="2" type="ORF">EV644_10354</name>
</gene>
<dbReference type="Proteomes" id="UP000295818">
    <property type="component" value="Unassembled WGS sequence"/>
</dbReference>
<keyword evidence="3" id="KW-1185">Reference proteome</keyword>
<comment type="caution">
    <text evidence="2">The sequence shown here is derived from an EMBL/GenBank/DDBJ whole genome shotgun (WGS) entry which is preliminary data.</text>
</comment>
<dbReference type="EMBL" id="SLWM01000003">
    <property type="protein sequence ID" value="TCO27358.1"/>
    <property type="molecule type" value="Genomic_DNA"/>
</dbReference>
<dbReference type="InterPro" id="IPR012338">
    <property type="entry name" value="Beta-lactam/transpept-like"/>
</dbReference>
<evidence type="ECO:0000313" key="3">
    <source>
        <dbReference type="Proteomes" id="UP000295818"/>
    </source>
</evidence>